<accession>A0A554VEC0</accession>
<organism evidence="2 3">
    <name type="scientific">Aquimarina algiphila</name>
    <dbReference type="NCBI Taxonomy" id="2047982"/>
    <lineage>
        <taxon>Bacteria</taxon>
        <taxon>Pseudomonadati</taxon>
        <taxon>Bacteroidota</taxon>
        <taxon>Flavobacteriia</taxon>
        <taxon>Flavobacteriales</taxon>
        <taxon>Flavobacteriaceae</taxon>
        <taxon>Aquimarina</taxon>
    </lineage>
</organism>
<dbReference type="OrthoDB" id="1404523at2"/>
<evidence type="ECO:0000313" key="2">
    <source>
        <dbReference type="EMBL" id="TSE05354.1"/>
    </source>
</evidence>
<dbReference type="Pfam" id="PF13723">
    <property type="entry name" value="Ketoacyl-synt_2"/>
    <property type="match status" value="1"/>
</dbReference>
<dbReference type="SUPFAM" id="SSF53901">
    <property type="entry name" value="Thiolase-like"/>
    <property type="match status" value="1"/>
</dbReference>
<dbReference type="Gene3D" id="3.40.47.10">
    <property type="match status" value="1"/>
</dbReference>
<evidence type="ECO:0000259" key="1">
    <source>
        <dbReference type="Pfam" id="PF13723"/>
    </source>
</evidence>
<gene>
    <name evidence="2" type="ORF">FOF46_23090</name>
</gene>
<evidence type="ECO:0000313" key="3">
    <source>
        <dbReference type="Proteomes" id="UP000318833"/>
    </source>
</evidence>
<dbReference type="GO" id="GO:0016746">
    <property type="term" value="F:acyltransferase activity"/>
    <property type="evidence" value="ECO:0007669"/>
    <property type="project" value="InterPro"/>
</dbReference>
<dbReference type="Proteomes" id="UP000318833">
    <property type="component" value="Unassembled WGS sequence"/>
</dbReference>
<protein>
    <submittedName>
        <fullName evidence="2">Beta-ketoacyl synthase chain length factor</fullName>
    </submittedName>
</protein>
<comment type="caution">
    <text evidence="2">The sequence shown here is derived from an EMBL/GenBank/DDBJ whole genome shotgun (WGS) entry which is preliminary data.</text>
</comment>
<proteinExistence type="predicted"/>
<reference evidence="2 3" key="1">
    <citation type="submission" date="2019-07" db="EMBL/GenBank/DDBJ databases">
        <title>The draft genome sequence of Aquimarina algiphila M91.</title>
        <authorList>
            <person name="Meng X."/>
        </authorList>
    </citation>
    <scope>NUCLEOTIDE SEQUENCE [LARGE SCALE GENOMIC DNA]</scope>
    <source>
        <strain evidence="2 3">M91</strain>
    </source>
</reference>
<feature type="domain" description="Beta-ketoacyl synthase-like N-terminal" evidence="1">
    <location>
        <begin position="43"/>
        <end position="171"/>
    </location>
</feature>
<sequence>MRDCYIHSVVSISAQNTFPNEDFLLDVIKYNAKKIQAVYPNYKDFISPVVTRRMQTGVKMGVVAANKALQIAKLNEPDAIITGTGMGCITDTEKFLNSIIDNDETYLTPTSFIQSTHNTVGAQIALGLKCNNYNNTYTHGSLSFESALIDAQLLLQEQGARHVLVGGIDELGTEFVDYVQMIEANKNKGIGVPFSEGATFTVLSTEKKENAIKLQDIITISEASKEELILKLEDFLALNNMDVKAIDAIILGDNGDMYDDYYEHITISLFSNASQIKYKHLSGEFHTASAFAFWLGINVLQKQHIPAEVLKNSGENKSIKTLLLYNQCKGKDHSFILLKT</sequence>
<dbReference type="InterPro" id="IPR016039">
    <property type="entry name" value="Thiolase-like"/>
</dbReference>
<name>A0A554VEC0_9FLAO</name>
<dbReference type="AlphaFoldDB" id="A0A554VEC0"/>
<dbReference type="InterPro" id="IPR014030">
    <property type="entry name" value="Ketoacyl_synth_N"/>
</dbReference>
<dbReference type="RefSeq" id="WP_143918090.1">
    <property type="nucleotide sequence ID" value="NZ_CANMIK010000069.1"/>
</dbReference>
<keyword evidence="3" id="KW-1185">Reference proteome</keyword>
<dbReference type="EMBL" id="VLNR01000062">
    <property type="protein sequence ID" value="TSE05354.1"/>
    <property type="molecule type" value="Genomic_DNA"/>
</dbReference>